<evidence type="ECO:0000313" key="7">
    <source>
        <dbReference type="RefSeq" id="XP_014487891.1"/>
    </source>
</evidence>
<dbReference type="SUPFAM" id="SSF49764">
    <property type="entry name" value="HSP20-like chaperones"/>
    <property type="match status" value="1"/>
</dbReference>
<feature type="region of interest" description="Disordered" evidence="1">
    <location>
        <begin position="200"/>
        <end position="220"/>
    </location>
</feature>
<accession>A0A6P3YA90</accession>
<dbReference type="InterPro" id="IPR007699">
    <property type="entry name" value="SGS_dom"/>
</dbReference>
<evidence type="ECO:0000313" key="5">
    <source>
        <dbReference type="RefSeq" id="XP_014487879.1"/>
    </source>
</evidence>
<dbReference type="RefSeq" id="XP_014487883.1">
    <property type="nucleotide sequence ID" value="XM_014632397.1"/>
</dbReference>
<dbReference type="RefSeq" id="XP_014487879.1">
    <property type="nucleotide sequence ID" value="XM_014632393.1"/>
</dbReference>
<dbReference type="Pfam" id="PF04969">
    <property type="entry name" value="CS"/>
    <property type="match status" value="1"/>
</dbReference>
<dbReference type="FunFam" id="2.60.40.790:FF:000012">
    <property type="entry name" value="SGT1 homolog, MIS12 kinetochore complex assembly cochaperone"/>
    <property type="match status" value="1"/>
</dbReference>
<evidence type="ECO:0000259" key="2">
    <source>
        <dbReference type="PROSITE" id="PS51048"/>
    </source>
</evidence>
<dbReference type="PROSITE" id="PS51048">
    <property type="entry name" value="SGS"/>
    <property type="match status" value="1"/>
</dbReference>
<evidence type="ECO:0000256" key="1">
    <source>
        <dbReference type="SAM" id="MobiDB-lite"/>
    </source>
</evidence>
<dbReference type="CTD" id="40982"/>
<dbReference type="OrthoDB" id="1898560at2759"/>
<dbReference type="InterPro" id="IPR044563">
    <property type="entry name" value="Sgt1-like"/>
</dbReference>
<evidence type="ECO:0000313" key="4">
    <source>
        <dbReference type="Proteomes" id="UP000515204"/>
    </source>
</evidence>
<organism evidence="4 7">
    <name type="scientific">Dinoponera quadriceps</name>
    <name type="common">South American ant</name>
    <dbReference type="NCBI Taxonomy" id="609295"/>
    <lineage>
        <taxon>Eukaryota</taxon>
        <taxon>Metazoa</taxon>
        <taxon>Ecdysozoa</taxon>
        <taxon>Arthropoda</taxon>
        <taxon>Hexapoda</taxon>
        <taxon>Insecta</taxon>
        <taxon>Pterygota</taxon>
        <taxon>Neoptera</taxon>
        <taxon>Endopterygota</taxon>
        <taxon>Hymenoptera</taxon>
        <taxon>Apocrita</taxon>
        <taxon>Aculeata</taxon>
        <taxon>Formicoidea</taxon>
        <taxon>Formicidae</taxon>
        <taxon>Ponerinae</taxon>
        <taxon>Ponerini</taxon>
        <taxon>Dinoponera</taxon>
    </lineage>
</organism>
<dbReference type="PROSITE" id="PS51203">
    <property type="entry name" value="CS"/>
    <property type="match status" value="1"/>
</dbReference>
<dbReference type="GO" id="GO:0051087">
    <property type="term" value="F:protein-folding chaperone binding"/>
    <property type="evidence" value="ECO:0007669"/>
    <property type="project" value="InterPro"/>
</dbReference>
<gene>
    <name evidence="5 6 7" type="primary">LOC106751492</name>
</gene>
<dbReference type="GO" id="GO:0005737">
    <property type="term" value="C:cytoplasm"/>
    <property type="evidence" value="ECO:0007669"/>
    <property type="project" value="UniProtKB-ARBA"/>
</dbReference>
<dbReference type="PANTHER" id="PTHR45862">
    <property type="entry name" value="PROTEIN SGT1 HOMOLOG"/>
    <property type="match status" value="1"/>
</dbReference>
<dbReference type="AlphaFoldDB" id="A0A6P3YA90"/>
<sequence>MDTDDTTNKMESTKISVSKIKHDWYQTETHVIVMILVKNSENVKIEYEKNMLSVSAKLPSGSDYSLELDLAHLIIPGQCSHKVLSSKIEIKLKKQNGIRWNTLEGNLVEQNVVQPIPTEILQANDQTPKYPSSCKKFRDWDKVEKEIEKQEAQEEPEGEAAVNALLQRIYGNGSDEVRRAMNKSFVESGGTVLSTNWSEVGQGKVEKKPPDGMEWKTWNS</sequence>
<evidence type="ECO:0000313" key="6">
    <source>
        <dbReference type="RefSeq" id="XP_014487883.1"/>
    </source>
</evidence>
<dbReference type="InterPro" id="IPR008978">
    <property type="entry name" value="HSP20-like_chaperone"/>
</dbReference>
<evidence type="ECO:0000259" key="3">
    <source>
        <dbReference type="PROSITE" id="PS51203"/>
    </source>
</evidence>
<dbReference type="InterPro" id="IPR007052">
    <property type="entry name" value="CS_dom"/>
</dbReference>
<dbReference type="Gene3D" id="2.60.40.790">
    <property type="match status" value="1"/>
</dbReference>
<reference evidence="5 6" key="1">
    <citation type="submission" date="2025-04" db="UniProtKB">
        <authorList>
            <consortium name="RefSeq"/>
        </authorList>
    </citation>
    <scope>IDENTIFICATION</scope>
</reference>
<dbReference type="KEGG" id="dqu:106751492"/>
<proteinExistence type="predicted"/>
<dbReference type="Pfam" id="PF05002">
    <property type="entry name" value="SGS"/>
    <property type="match status" value="1"/>
</dbReference>
<dbReference type="GeneID" id="106751492"/>
<keyword evidence="4" id="KW-1185">Reference proteome</keyword>
<feature type="domain" description="CS" evidence="3">
    <location>
        <begin position="17"/>
        <end position="104"/>
    </location>
</feature>
<dbReference type="Proteomes" id="UP000515204">
    <property type="component" value="Unplaced"/>
</dbReference>
<feature type="compositionally biased region" description="Basic and acidic residues" evidence="1">
    <location>
        <begin position="204"/>
        <end position="214"/>
    </location>
</feature>
<protein>
    <submittedName>
        <fullName evidence="5 6">Protein SGT1 homolog</fullName>
    </submittedName>
</protein>
<name>A0A6P3YA90_DINQU</name>
<feature type="domain" description="SGS" evidence="2">
    <location>
        <begin position="129"/>
        <end position="220"/>
    </location>
</feature>
<dbReference type="RefSeq" id="XP_014487891.1">
    <property type="nucleotide sequence ID" value="XM_014632405.1"/>
</dbReference>